<evidence type="ECO:0000259" key="6">
    <source>
        <dbReference type="PROSITE" id="PS50011"/>
    </source>
</evidence>
<dbReference type="InterPro" id="IPR011009">
    <property type="entry name" value="Kinase-like_dom_sf"/>
</dbReference>
<dbReference type="InterPro" id="IPR008271">
    <property type="entry name" value="Ser/Thr_kinase_AS"/>
</dbReference>
<keyword evidence="5" id="KW-0067">ATP-binding</keyword>
<keyword evidence="2" id="KW-0808">Transferase</keyword>
<feature type="non-terminal residue" evidence="7">
    <location>
        <position position="1"/>
    </location>
</feature>
<dbReference type="GO" id="GO:0005737">
    <property type="term" value="C:cytoplasm"/>
    <property type="evidence" value="ECO:0007669"/>
    <property type="project" value="TreeGrafter"/>
</dbReference>
<dbReference type="GO" id="GO:0005524">
    <property type="term" value="F:ATP binding"/>
    <property type="evidence" value="ECO:0007669"/>
    <property type="project" value="UniProtKB-KW"/>
</dbReference>
<dbReference type="Proteomes" id="UP000007800">
    <property type="component" value="Unassembled WGS sequence"/>
</dbReference>
<protein>
    <submittedName>
        <fullName evidence="7">Serine/threonine protein kinase, putative</fullName>
    </submittedName>
</protein>
<keyword evidence="8" id="KW-1185">Reference proteome</keyword>
<dbReference type="Pfam" id="PF00069">
    <property type="entry name" value="Pkinase"/>
    <property type="match status" value="1"/>
</dbReference>
<dbReference type="SUPFAM" id="SSF56112">
    <property type="entry name" value="Protein kinase-like (PK-like)"/>
    <property type="match status" value="1"/>
</dbReference>
<feature type="domain" description="Protein kinase" evidence="6">
    <location>
        <begin position="1"/>
        <end position="53"/>
    </location>
</feature>
<name>C5L9U1_PERM5</name>
<reference evidence="7 8" key="1">
    <citation type="submission" date="2008-07" db="EMBL/GenBank/DDBJ databases">
        <authorList>
            <person name="El-Sayed N."/>
            <person name="Caler E."/>
            <person name="Inman J."/>
            <person name="Amedeo P."/>
            <person name="Hass B."/>
            <person name="Wortman J."/>
        </authorList>
    </citation>
    <scope>NUCLEOTIDE SEQUENCE [LARGE SCALE GENOMIC DNA]</scope>
    <source>
        <strain evidence="8">ATCC 50983 / TXsc</strain>
    </source>
</reference>
<dbReference type="PANTHER" id="PTHR24346:SF82">
    <property type="entry name" value="KP78A-RELATED"/>
    <property type="match status" value="1"/>
</dbReference>
<gene>
    <name evidence="7" type="ORF">Pmar_PMAR012210</name>
</gene>
<organism evidence="8">
    <name type="scientific">Perkinsus marinus (strain ATCC 50983 / TXsc)</name>
    <dbReference type="NCBI Taxonomy" id="423536"/>
    <lineage>
        <taxon>Eukaryota</taxon>
        <taxon>Sar</taxon>
        <taxon>Alveolata</taxon>
        <taxon>Perkinsozoa</taxon>
        <taxon>Perkinsea</taxon>
        <taxon>Perkinsida</taxon>
        <taxon>Perkinsidae</taxon>
        <taxon>Perkinsus</taxon>
    </lineage>
</organism>
<dbReference type="PANTHER" id="PTHR24346">
    <property type="entry name" value="MAP/MICROTUBULE AFFINITY-REGULATING KINASE"/>
    <property type="match status" value="1"/>
</dbReference>
<dbReference type="PROSITE" id="PS00108">
    <property type="entry name" value="PROTEIN_KINASE_ST"/>
    <property type="match status" value="1"/>
</dbReference>
<dbReference type="AlphaFoldDB" id="C5L9U1"/>
<proteinExistence type="predicted"/>
<dbReference type="RefSeq" id="XP_002774686.1">
    <property type="nucleotide sequence ID" value="XM_002774640.1"/>
</dbReference>
<evidence type="ECO:0000256" key="2">
    <source>
        <dbReference type="ARBA" id="ARBA00022679"/>
    </source>
</evidence>
<dbReference type="InParanoid" id="C5L9U1"/>
<keyword evidence="4 7" id="KW-0418">Kinase</keyword>
<dbReference type="GO" id="GO:0035556">
    <property type="term" value="P:intracellular signal transduction"/>
    <property type="evidence" value="ECO:0007669"/>
    <property type="project" value="TreeGrafter"/>
</dbReference>
<evidence type="ECO:0000256" key="5">
    <source>
        <dbReference type="ARBA" id="ARBA00022840"/>
    </source>
</evidence>
<evidence type="ECO:0000313" key="7">
    <source>
        <dbReference type="EMBL" id="EER06502.1"/>
    </source>
</evidence>
<keyword evidence="3" id="KW-0547">Nucleotide-binding</keyword>
<sequence length="53" mass="6108">SRRIFNQLAKAVHYCHSKRVVHGDLKLENILMDEHNCCKIVDFGLAVSFQPEP</sequence>
<dbReference type="InterPro" id="IPR000719">
    <property type="entry name" value="Prot_kinase_dom"/>
</dbReference>
<keyword evidence="1 7" id="KW-0723">Serine/threonine-protein kinase</keyword>
<dbReference type="OrthoDB" id="10252354at2759"/>
<evidence type="ECO:0000256" key="3">
    <source>
        <dbReference type="ARBA" id="ARBA00022741"/>
    </source>
</evidence>
<dbReference type="EMBL" id="GG680688">
    <property type="protein sequence ID" value="EER06502.1"/>
    <property type="molecule type" value="Genomic_DNA"/>
</dbReference>
<feature type="non-terminal residue" evidence="7">
    <location>
        <position position="53"/>
    </location>
</feature>
<accession>C5L9U1</accession>
<evidence type="ECO:0000256" key="4">
    <source>
        <dbReference type="ARBA" id="ARBA00022777"/>
    </source>
</evidence>
<evidence type="ECO:0000256" key="1">
    <source>
        <dbReference type="ARBA" id="ARBA00022527"/>
    </source>
</evidence>
<dbReference type="GeneID" id="9055464"/>
<dbReference type="GO" id="GO:0004674">
    <property type="term" value="F:protein serine/threonine kinase activity"/>
    <property type="evidence" value="ECO:0007669"/>
    <property type="project" value="UniProtKB-KW"/>
</dbReference>
<dbReference type="PROSITE" id="PS50011">
    <property type="entry name" value="PROTEIN_KINASE_DOM"/>
    <property type="match status" value="1"/>
</dbReference>
<dbReference type="Gene3D" id="1.10.510.10">
    <property type="entry name" value="Transferase(Phosphotransferase) domain 1"/>
    <property type="match status" value="1"/>
</dbReference>
<evidence type="ECO:0000313" key="8">
    <source>
        <dbReference type="Proteomes" id="UP000007800"/>
    </source>
</evidence>